<dbReference type="OrthoDB" id="6357684at2759"/>
<evidence type="ECO:0000313" key="2">
    <source>
        <dbReference type="EMBL" id="CAG4987954.1"/>
    </source>
</evidence>
<dbReference type="EMBL" id="CAJQZP010000847">
    <property type="protein sequence ID" value="CAG4987954.1"/>
    <property type="molecule type" value="Genomic_DNA"/>
</dbReference>
<dbReference type="Proteomes" id="UP000691718">
    <property type="component" value="Unassembled WGS sequence"/>
</dbReference>
<protein>
    <submittedName>
        <fullName evidence="2">(apollo) hypothetical protein</fullName>
    </submittedName>
</protein>
<feature type="region of interest" description="Disordered" evidence="1">
    <location>
        <begin position="1"/>
        <end position="51"/>
    </location>
</feature>
<sequence>MESKESENKTKDDKNKAKVDRKRAKEERNKAEDKSKVGYRNKKATHVNVNVMKQHIPENNYVTILSQIRNAPENIASYDLVESNIFGKRGTMTELKSTYSV</sequence>
<reference evidence="2" key="1">
    <citation type="submission" date="2021-04" db="EMBL/GenBank/DDBJ databases">
        <authorList>
            <person name="Tunstrom K."/>
        </authorList>
    </citation>
    <scope>NUCLEOTIDE SEQUENCE</scope>
</reference>
<keyword evidence="3" id="KW-1185">Reference proteome</keyword>
<dbReference type="AlphaFoldDB" id="A0A8S3X090"/>
<proteinExistence type="predicted"/>
<organism evidence="2 3">
    <name type="scientific">Parnassius apollo</name>
    <name type="common">Apollo butterfly</name>
    <name type="synonym">Papilio apollo</name>
    <dbReference type="NCBI Taxonomy" id="110799"/>
    <lineage>
        <taxon>Eukaryota</taxon>
        <taxon>Metazoa</taxon>
        <taxon>Ecdysozoa</taxon>
        <taxon>Arthropoda</taxon>
        <taxon>Hexapoda</taxon>
        <taxon>Insecta</taxon>
        <taxon>Pterygota</taxon>
        <taxon>Neoptera</taxon>
        <taxon>Endopterygota</taxon>
        <taxon>Lepidoptera</taxon>
        <taxon>Glossata</taxon>
        <taxon>Ditrysia</taxon>
        <taxon>Papilionoidea</taxon>
        <taxon>Papilionidae</taxon>
        <taxon>Parnassiinae</taxon>
        <taxon>Parnassini</taxon>
        <taxon>Parnassius</taxon>
        <taxon>Parnassius</taxon>
    </lineage>
</organism>
<gene>
    <name evidence="2" type="ORF">PAPOLLO_LOCUS11544</name>
</gene>
<evidence type="ECO:0000313" key="3">
    <source>
        <dbReference type="Proteomes" id="UP000691718"/>
    </source>
</evidence>
<feature type="compositionally biased region" description="Basic and acidic residues" evidence="1">
    <location>
        <begin position="1"/>
        <end position="36"/>
    </location>
</feature>
<accession>A0A8S3X090</accession>
<comment type="caution">
    <text evidence="2">The sequence shown here is derived from an EMBL/GenBank/DDBJ whole genome shotgun (WGS) entry which is preliminary data.</text>
</comment>
<name>A0A8S3X090_PARAO</name>
<evidence type="ECO:0000256" key="1">
    <source>
        <dbReference type="SAM" id="MobiDB-lite"/>
    </source>
</evidence>